<evidence type="ECO:0000256" key="1">
    <source>
        <dbReference type="SAM" id="MobiDB-lite"/>
    </source>
</evidence>
<feature type="region of interest" description="Disordered" evidence="1">
    <location>
        <begin position="196"/>
        <end position="231"/>
    </location>
</feature>
<keyword evidence="3" id="KW-1185">Reference proteome</keyword>
<dbReference type="Proteomes" id="UP000007350">
    <property type="component" value="Unassembled WGS sequence"/>
</dbReference>
<dbReference type="OrthoDB" id="246619at2759"/>
<comment type="caution">
    <text evidence="2">The sequence shown here is derived from an EMBL/GenBank/DDBJ whole genome shotgun (WGS) entry which is preliminary data.</text>
</comment>
<organism evidence="2 3">
    <name type="scientific">Trypanosoma cruzi marinkellei</name>
    <dbReference type="NCBI Taxonomy" id="85056"/>
    <lineage>
        <taxon>Eukaryota</taxon>
        <taxon>Discoba</taxon>
        <taxon>Euglenozoa</taxon>
        <taxon>Kinetoplastea</taxon>
        <taxon>Metakinetoplastina</taxon>
        <taxon>Trypanosomatida</taxon>
        <taxon>Trypanosomatidae</taxon>
        <taxon>Trypanosoma</taxon>
        <taxon>Schizotrypanum</taxon>
    </lineage>
</organism>
<reference evidence="2 3" key="1">
    <citation type="journal article" date="2012" name="BMC Genomics">
        <title>Comparative genomic analysis of human infective Trypanosoma cruzi lineages with the bat-restricted subspecies T. cruzi marinkellei.</title>
        <authorList>
            <person name="Franzen O."/>
            <person name="Talavera-Lopez C."/>
            <person name="Ochaya S."/>
            <person name="Butler C.E."/>
            <person name="Messenger L.A."/>
            <person name="Lewis M.D."/>
            <person name="Llewellyn M.S."/>
            <person name="Marinkelle C.J."/>
            <person name="Tyler K.M."/>
            <person name="Miles M.A."/>
            <person name="Andersson B."/>
        </authorList>
    </citation>
    <scope>NUCLEOTIDE SEQUENCE [LARGE SCALE GENOMIC DNA]</scope>
    <source>
        <strain evidence="2 3">B7</strain>
    </source>
</reference>
<evidence type="ECO:0000313" key="2">
    <source>
        <dbReference type="EMBL" id="EKF38454.1"/>
    </source>
</evidence>
<feature type="region of interest" description="Disordered" evidence="1">
    <location>
        <begin position="99"/>
        <end position="118"/>
    </location>
</feature>
<dbReference type="EMBL" id="AHKC01005625">
    <property type="protein sequence ID" value="EKF38454.1"/>
    <property type="molecule type" value="Genomic_DNA"/>
</dbReference>
<feature type="compositionally biased region" description="Pro residues" evidence="1">
    <location>
        <begin position="206"/>
        <end position="216"/>
    </location>
</feature>
<name>K2NL20_TRYCR</name>
<accession>K2NL20</accession>
<evidence type="ECO:0000313" key="3">
    <source>
        <dbReference type="Proteomes" id="UP000007350"/>
    </source>
</evidence>
<feature type="compositionally biased region" description="Low complexity" evidence="1">
    <location>
        <begin position="196"/>
        <end position="205"/>
    </location>
</feature>
<protein>
    <submittedName>
        <fullName evidence="2">Uncharacterized protein</fullName>
    </submittedName>
</protein>
<dbReference type="AlphaFoldDB" id="K2NL20"/>
<sequence length="677" mass="74880">MRCRRMLCFLPLRRPTSLPAVTGSMHGCPVVVGLRWHFDGAPSSSTPATFASKPVISEEDQKVVPRVQGGTSADAADVSKPSRTEPAHGVATAAAVATDVGDGVEKTPPKCQPSAGSSSTVRYAPWEIRALLLPLIPLGGATVALRDVIPLLPTAAREEMQRDGGTPLTYVRQHFSDDVMVRGVELSRRTVELDGAAPHGGARQAAPPPPPPPPLPSANSSRAAAQHPSQAAGGAKTVLEVLDTLVEFIPTFFVQQQMVADQLPSEITKQYADSSFLFYIKRFRHYVDIRAHHGSTEIRLRPDFAHPKRGAADTRYATGLSNSDMMSQLARGRRPPRNSEANLIHFIIPRIPSTYTPLATVLQDVSDIVSRHPSFDPRLGVTGLFEKYPEYFQIVDSKLRVRPFHSAPNSLDDLNATTSPLPAIYAKIKQLVDEYAEGKDYNVDTEKAAAVVPTGKLYALLNNTEKKEVKTRCRSFPRFLRLHGEEIVVSVDNMKVYQFRPTYERCAETIMDQRLTMGSLSPDDPVLKIPAAIDDNSSADWAVRELYDALPLMQCAELHEVMSLVPPSVKSALPQEQEKLVEHLALYPDYFLTWPYPDDPRVIVVQRAKLEPLPMEGEDIARVVLPMIPQGGIEVSRLMRRVPLPLQRHFYRHGLKKVLGEMKNYFLIAGEKVMRVG</sequence>
<proteinExistence type="predicted"/>
<feature type="region of interest" description="Disordered" evidence="1">
    <location>
        <begin position="66"/>
        <end position="92"/>
    </location>
</feature>
<gene>
    <name evidence="2" type="ORF">MOQ_001340</name>
</gene>